<feature type="transmembrane region" description="Helical" evidence="17">
    <location>
        <begin position="424"/>
        <end position="442"/>
    </location>
</feature>
<dbReference type="GO" id="GO:0015431">
    <property type="term" value="F:ABC-type glutathione S-conjugate transporter activity"/>
    <property type="evidence" value="ECO:0007669"/>
    <property type="project" value="UniProtKB-EC"/>
</dbReference>
<evidence type="ECO:0000256" key="7">
    <source>
        <dbReference type="ARBA" id="ARBA00022692"/>
    </source>
</evidence>
<keyword evidence="11" id="KW-1278">Translocase</keyword>
<dbReference type="InterPro" id="IPR011527">
    <property type="entry name" value="ABC1_TM_dom"/>
</dbReference>
<dbReference type="SMART" id="SM00382">
    <property type="entry name" value="AAA"/>
    <property type="match status" value="2"/>
</dbReference>
<feature type="transmembrane region" description="Helical" evidence="17">
    <location>
        <begin position="346"/>
        <end position="364"/>
    </location>
</feature>
<evidence type="ECO:0000256" key="4">
    <source>
        <dbReference type="ARBA" id="ARBA00022448"/>
    </source>
</evidence>
<keyword evidence="4" id="KW-0813">Transport</keyword>
<feature type="transmembrane region" description="Helical" evidence="17">
    <location>
        <begin position="993"/>
        <end position="1015"/>
    </location>
</feature>
<comment type="catalytic activity">
    <reaction evidence="15">
        <text>leukotriene C4(in) + ATP + H2O = leukotriene C4(out) + ADP + phosphate + H(+)</text>
        <dbReference type="Rhea" id="RHEA:38963"/>
        <dbReference type="ChEBI" id="CHEBI:15377"/>
        <dbReference type="ChEBI" id="CHEBI:15378"/>
        <dbReference type="ChEBI" id="CHEBI:30616"/>
        <dbReference type="ChEBI" id="CHEBI:43474"/>
        <dbReference type="ChEBI" id="CHEBI:57973"/>
        <dbReference type="ChEBI" id="CHEBI:456216"/>
    </reaction>
    <physiologicalReaction direction="left-to-right" evidence="15">
        <dbReference type="Rhea" id="RHEA:38964"/>
    </physiologicalReaction>
</comment>
<dbReference type="PANTHER" id="PTHR24223">
    <property type="entry name" value="ATP-BINDING CASSETTE SUB-FAMILY C"/>
    <property type="match status" value="1"/>
</dbReference>
<name>A0A9P0HQ44_NEZVI</name>
<dbReference type="InterPro" id="IPR050173">
    <property type="entry name" value="ABC_transporter_C-like"/>
</dbReference>
<feature type="transmembrane region" description="Helical" evidence="17">
    <location>
        <begin position="99"/>
        <end position="119"/>
    </location>
</feature>
<dbReference type="GO" id="GO:0016887">
    <property type="term" value="F:ATP hydrolysis activity"/>
    <property type="evidence" value="ECO:0007669"/>
    <property type="project" value="InterPro"/>
</dbReference>
<feature type="compositionally biased region" description="Polar residues" evidence="16">
    <location>
        <begin position="872"/>
        <end position="890"/>
    </location>
</feature>
<gene>
    <name evidence="20" type="ORF">NEZAVI_LOCUS14757</name>
</gene>
<feature type="transmembrane region" description="Helical" evidence="17">
    <location>
        <begin position="530"/>
        <end position="554"/>
    </location>
</feature>
<dbReference type="GO" id="GO:0000323">
    <property type="term" value="C:lytic vacuole"/>
    <property type="evidence" value="ECO:0007669"/>
    <property type="project" value="UniProtKB-ARBA"/>
</dbReference>
<dbReference type="FunFam" id="3.40.50.300:FF:000074">
    <property type="entry name" value="Multidrug resistance-associated protein 5 isoform 1"/>
    <property type="match status" value="1"/>
</dbReference>
<evidence type="ECO:0000256" key="8">
    <source>
        <dbReference type="ARBA" id="ARBA00022737"/>
    </source>
</evidence>
<dbReference type="NCBIfam" id="TIGR00957">
    <property type="entry name" value="MRP_assoc_pro"/>
    <property type="match status" value="1"/>
</dbReference>
<feature type="transmembrane region" description="Helical" evidence="17">
    <location>
        <begin position="1022"/>
        <end position="1039"/>
    </location>
</feature>
<dbReference type="PANTHER" id="PTHR24223:SF443">
    <property type="entry name" value="MULTIDRUG-RESISTANCE LIKE PROTEIN 1, ISOFORM I"/>
    <property type="match status" value="1"/>
</dbReference>
<feature type="domain" description="ABC transmembrane type-1" evidence="19">
    <location>
        <begin position="948"/>
        <end position="1231"/>
    </location>
</feature>
<evidence type="ECO:0000256" key="5">
    <source>
        <dbReference type="ARBA" id="ARBA00022475"/>
    </source>
</evidence>
<feature type="transmembrane region" description="Helical" evidence="17">
    <location>
        <begin position="1174"/>
        <end position="1195"/>
    </location>
</feature>
<evidence type="ECO:0000256" key="10">
    <source>
        <dbReference type="ARBA" id="ARBA00022840"/>
    </source>
</evidence>
<keyword evidence="8" id="KW-0677">Repeat</keyword>
<evidence type="ECO:0000256" key="15">
    <source>
        <dbReference type="ARBA" id="ARBA00047523"/>
    </source>
</evidence>
<accession>A0A9P0HQ44</accession>
<evidence type="ECO:0000256" key="13">
    <source>
        <dbReference type="ARBA" id="ARBA00023136"/>
    </source>
</evidence>
<dbReference type="PROSITE" id="PS50929">
    <property type="entry name" value="ABC_TM1F"/>
    <property type="match status" value="2"/>
</dbReference>
<feature type="transmembrane region" description="Helical" evidence="17">
    <location>
        <begin position="36"/>
        <end position="55"/>
    </location>
</feature>
<feature type="transmembrane region" description="Helical" evidence="17">
    <location>
        <begin position="309"/>
        <end position="326"/>
    </location>
</feature>
<feature type="transmembrane region" description="Helical" evidence="17">
    <location>
        <begin position="566"/>
        <end position="589"/>
    </location>
</feature>
<evidence type="ECO:0000259" key="18">
    <source>
        <dbReference type="PROSITE" id="PS50893"/>
    </source>
</evidence>
<dbReference type="FunFam" id="1.20.1560.10:FF:000020">
    <property type="entry name" value="ABC metal ion transporter"/>
    <property type="match status" value="1"/>
</dbReference>
<evidence type="ECO:0000256" key="14">
    <source>
        <dbReference type="ARBA" id="ARBA00024220"/>
    </source>
</evidence>
<proteinExistence type="inferred from homology"/>
<dbReference type="Pfam" id="PF00005">
    <property type="entry name" value="ABC_tran"/>
    <property type="match status" value="2"/>
</dbReference>
<dbReference type="InterPro" id="IPR003593">
    <property type="entry name" value="AAA+_ATPase"/>
</dbReference>
<feature type="region of interest" description="Disordered" evidence="16">
    <location>
        <begin position="872"/>
        <end position="919"/>
    </location>
</feature>
<keyword evidence="12 17" id="KW-1133">Transmembrane helix</keyword>
<dbReference type="SUPFAM" id="SSF90123">
    <property type="entry name" value="ABC transporter transmembrane region"/>
    <property type="match status" value="2"/>
</dbReference>
<feature type="transmembrane region" description="Helical" evidence="17">
    <location>
        <begin position="131"/>
        <end position="149"/>
    </location>
</feature>
<evidence type="ECO:0000256" key="3">
    <source>
        <dbReference type="ARBA" id="ARBA00009726"/>
    </source>
</evidence>
<dbReference type="EC" id="7.6.2.3" evidence="14"/>
<dbReference type="Gene3D" id="1.20.1560.10">
    <property type="entry name" value="ABC transporter type 1, transmembrane domain"/>
    <property type="match status" value="2"/>
</dbReference>
<evidence type="ECO:0000259" key="19">
    <source>
        <dbReference type="PROSITE" id="PS50929"/>
    </source>
</evidence>
<evidence type="ECO:0000256" key="1">
    <source>
        <dbReference type="ARBA" id="ARBA00004128"/>
    </source>
</evidence>
<keyword evidence="5" id="KW-1003">Cell membrane</keyword>
<dbReference type="InterPro" id="IPR003439">
    <property type="entry name" value="ABC_transporter-like_ATP-bd"/>
</dbReference>
<dbReference type="InterPro" id="IPR056227">
    <property type="entry name" value="TMD0_ABC"/>
</dbReference>
<keyword evidence="10" id="KW-0067">ATP-binding</keyword>
<dbReference type="CDD" id="cd18603">
    <property type="entry name" value="ABC_6TM_MRP1_2_3_6_D2_like"/>
    <property type="match status" value="1"/>
</dbReference>
<comment type="similarity">
    <text evidence="3">Belongs to the ABC transporter superfamily. ABCC family. Conjugate transporter (TC 3.A.1.208) subfamily.</text>
</comment>
<comment type="subcellular location">
    <subcellularLocation>
        <location evidence="2">Cell membrane</location>
        <topology evidence="2">Multi-pass membrane protein</topology>
    </subcellularLocation>
    <subcellularLocation>
        <location evidence="1">Vacuole membrane</location>
        <topology evidence="1">Multi-pass membrane protein</topology>
    </subcellularLocation>
</comment>
<feature type="domain" description="ABC transporter" evidence="18">
    <location>
        <begin position="1268"/>
        <end position="1502"/>
    </location>
</feature>
<sequence length="1507" mass="168966">MVEETLNSFCGSPFWDNNVTWYTESPRFTQCFEKTALVYIPCMFLWIFAAVEIYLIHSSKAKDIPWNWRSKLKLVFIFVLIAICLFDIIFNIFKIKVFLADIFTPIVKIISLVLCCILVTLHRKFGKRSSGLMFLFWFLVVLFGFPQLFSSVEVLLIGHPSNNGENVMSYFFIVYYFFSLSLFILQWIVDLPPASTSYAPVKNPCPEESASFPSRITFSWFNHLLSKGFKKTLTSNDLWSMEFHNTALQVFSLFNKYWNAFIVKKNGLVFKNSAKFMKNEDSVKIAGSETVYKPCSIVPPLCKAFGPEFAVCSIFKIIQIFLSFVSPQLLKYLILFMERDEPMWHGYLYATLLLVFSTLQMFFMTQFGKISQIIGLRIRSALTLAIYRKALKLSNSSKKESTVGEIVNLMAVDAQRFYQLINSLSNLWSFPVQILLAITLLWQSLGPSVLSGLAVLVIMVPFNGYLVSKTRGFQVKQMKHKDERIKIMNEVFSGMKVLKLYAWEPSFQERILKIRKKEANLLKKTARLKAVITFMWASAPFLVSLVTFATYVLIDENNILDTSKAFVSLALFNILRPPLIVLPLVFSNVMQAGVSIKRLNKFLNSEELDPNEVTHHDKDGKDALKIENATFSWEFNGEPTLHQLNLQVQPGALVAVVGAVGSGKSSLISAFLGEMHKVSGQISIKGSIAYVPQQAWIQNCTLQDNILFGKNLDDESYNKIIDACALRQDLAILPGGDQTEIGERGINLSGGQKQRVSLARAVYSDCDIYFLDDPLSAVDSHVGKSIFEEVISSRGILMKKTRLFVTHNITYLSETDLIVVLKDGEISEIGTYNELLDKKGAFKGFITTYSNDIDNDGLQAIDSELREHISNSNPELSQQKSFVNSNSDSSTRMRKRQDQNGDLSSSGPVGGKSKSERLVKEEKSEVGKVKWKVYSDYLQAIGLMMFSATIIFTIIRQSFSIGSNIWLSEWSSDKSIAFNGSQDVSKRNMYLTVYGLLGFGETVSTFFSSIFWFVGAADAGTLLHYALLVNIMHCSMTFFETTPQGRIISRFAKDIDIIDNVIPSSGKQLLAYMSAEIGTILVISYSTPIFIVAFIPISFVYYFIQRYYVTTSQQLKRLESVSRSPIYSHFGESVSGSSTIRAYGVQERFIKVSEEKVDYNQACTYPSIIANRWLAIRLQMLGNLIVFFCALFSVIGKESLNPGIVALSVTYALQITQSLIMLTNTSAEVETNIVAVERIKEYAELPGEAAWEISPSPIQDDWPKEGEVEFVDYQLRYRHGLDLVLNGINLSIKGGEKVGIVGRTGAGKSSVTLGLFRLIEPAGGKIIIDGVDISNVGLHSLRSRLTIIPQDPVLFSGSLRINIDPFGHHSDEEVWNTLELAHLKSFVKGLTAGLHHEVSEGGENISVGQRQLICLCRALLRKTKILILDEATAAIDLETDDFIQKTIRNVFSDCTVLTIAHRIKTILDSDRVLVLGHGSVVEFDAPSVLLKEKSSAFSKMAHDAGIA</sequence>
<dbReference type="FunFam" id="3.40.50.300:FF:000293">
    <property type="entry name" value="ATP binding cassette subfamily C member 1"/>
    <property type="match status" value="1"/>
</dbReference>
<keyword evidence="9" id="KW-0547">Nucleotide-binding</keyword>
<protein>
    <recommendedName>
        <fullName evidence="14">ABC-type glutathione-S-conjugate transporter</fullName>
        <ecNumber evidence="14">7.6.2.3</ecNumber>
    </recommendedName>
</protein>
<dbReference type="CDD" id="cd03250">
    <property type="entry name" value="ABCC_MRP_domain1"/>
    <property type="match status" value="1"/>
</dbReference>
<evidence type="ECO:0000256" key="17">
    <source>
        <dbReference type="SAM" id="Phobius"/>
    </source>
</evidence>
<evidence type="ECO:0000256" key="9">
    <source>
        <dbReference type="ARBA" id="ARBA00022741"/>
    </source>
</evidence>
<dbReference type="Pfam" id="PF24357">
    <property type="entry name" value="TMD0_ABC"/>
    <property type="match status" value="1"/>
</dbReference>
<evidence type="ECO:0000256" key="12">
    <source>
        <dbReference type="ARBA" id="ARBA00022989"/>
    </source>
</evidence>
<dbReference type="InterPro" id="IPR017871">
    <property type="entry name" value="ABC_transporter-like_CS"/>
</dbReference>
<feature type="transmembrane region" description="Helical" evidence="17">
    <location>
        <begin position="169"/>
        <end position="189"/>
    </location>
</feature>
<dbReference type="OrthoDB" id="6603898at2759"/>
<keyword evidence="13 17" id="KW-0472">Membrane</keyword>
<feature type="transmembrane region" description="Helical" evidence="17">
    <location>
        <begin position="75"/>
        <end position="93"/>
    </location>
</feature>
<evidence type="ECO:0000256" key="2">
    <source>
        <dbReference type="ARBA" id="ARBA00004651"/>
    </source>
</evidence>
<organism evidence="20 21">
    <name type="scientific">Nezara viridula</name>
    <name type="common">Southern green stink bug</name>
    <name type="synonym">Cimex viridulus</name>
    <dbReference type="NCBI Taxonomy" id="85310"/>
    <lineage>
        <taxon>Eukaryota</taxon>
        <taxon>Metazoa</taxon>
        <taxon>Ecdysozoa</taxon>
        <taxon>Arthropoda</taxon>
        <taxon>Hexapoda</taxon>
        <taxon>Insecta</taxon>
        <taxon>Pterygota</taxon>
        <taxon>Neoptera</taxon>
        <taxon>Paraneoptera</taxon>
        <taxon>Hemiptera</taxon>
        <taxon>Heteroptera</taxon>
        <taxon>Panheteroptera</taxon>
        <taxon>Pentatomomorpha</taxon>
        <taxon>Pentatomoidea</taxon>
        <taxon>Pentatomidae</taxon>
        <taxon>Pentatominae</taxon>
        <taxon>Nezara</taxon>
    </lineage>
</organism>
<dbReference type="PROSITE" id="PS50893">
    <property type="entry name" value="ABC_TRANSPORTER_2"/>
    <property type="match status" value="2"/>
</dbReference>
<feature type="domain" description="ABC transporter" evidence="18">
    <location>
        <begin position="624"/>
        <end position="848"/>
    </location>
</feature>
<keyword evidence="7 17" id="KW-0812">Transmembrane</keyword>
<dbReference type="EMBL" id="OV725083">
    <property type="protein sequence ID" value="CAH1406920.1"/>
    <property type="molecule type" value="Genomic_DNA"/>
</dbReference>
<feature type="transmembrane region" description="Helical" evidence="17">
    <location>
        <begin position="937"/>
        <end position="955"/>
    </location>
</feature>
<dbReference type="InterPro" id="IPR005292">
    <property type="entry name" value="MRP"/>
</dbReference>
<dbReference type="GO" id="GO:0005886">
    <property type="term" value="C:plasma membrane"/>
    <property type="evidence" value="ECO:0007669"/>
    <property type="project" value="UniProtKB-SubCell"/>
</dbReference>
<dbReference type="CDD" id="cd03244">
    <property type="entry name" value="ABCC_MRP_domain2"/>
    <property type="match status" value="1"/>
</dbReference>
<dbReference type="Pfam" id="PF00664">
    <property type="entry name" value="ABC_membrane"/>
    <property type="match status" value="2"/>
</dbReference>
<keyword evidence="21" id="KW-1185">Reference proteome</keyword>
<dbReference type="CDD" id="cd18595">
    <property type="entry name" value="ABC_6TM_MRP1_2_3_6_D1_like"/>
    <property type="match status" value="1"/>
</dbReference>
<evidence type="ECO:0000256" key="6">
    <source>
        <dbReference type="ARBA" id="ARBA00022554"/>
    </source>
</evidence>
<keyword evidence="6" id="KW-0926">Vacuole</keyword>
<dbReference type="FunFam" id="1.20.1560.10:FF:000001">
    <property type="entry name" value="ATP-binding cassette subfamily C member 1"/>
    <property type="match status" value="1"/>
</dbReference>
<feature type="transmembrane region" description="Helical" evidence="17">
    <location>
        <begin position="448"/>
        <end position="468"/>
    </location>
</feature>
<evidence type="ECO:0000313" key="20">
    <source>
        <dbReference type="EMBL" id="CAH1406920.1"/>
    </source>
</evidence>
<evidence type="ECO:0000256" key="16">
    <source>
        <dbReference type="SAM" id="MobiDB-lite"/>
    </source>
</evidence>
<dbReference type="GO" id="GO:0005774">
    <property type="term" value="C:vacuolar membrane"/>
    <property type="evidence" value="ECO:0007669"/>
    <property type="project" value="UniProtKB-SubCell"/>
</dbReference>
<dbReference type="GO" id="GO:0005524">
    <property type="term" value="F:ATP binding"/>
    <property type="evidence" value="ECO:0007669"/>
    <property type="project" value="UniProtKB-KW"/>
</dbReference>
<evidence type="ECO:0000313" key="21">
    <source>
        <dbReference type="Proteomes" id="UP001152798"/>
    </source>
</evidence>
<dbReference type="PROSITE" id="PS00211">
    <property type="entry name" value="ABC_TRANSPORTER_1"/>
    <property type="match status" value="2"/>
</dbReference>
<dbReference type="Gene3D" id="3.40.50.300">
    <property type="entry name" value="P-loop containing nucleotide triphosphate hydrolases"/>
    <property type="match status" value="2"/>
</dbReference>
<reference evidence="20" key="1">
    <citation type="submission" date="2022-01" db="EMBL/GenBank/DDBJ databases">
        <authorList>
            <person name="King R."/>
        </authorList>
    </citation>
    <scope>NUCLEOTIDE SEQUENCE</scope>
</reference>
<feature type="transmembrane region" description="Helical" evidence="17">
    <location>
        <begin position="1077"/>
        <end position="1104"/>
    </location>
</feature>
<evidence type="ECO:0000256" key="11">
    <source>
        <dbReference type="ARBA" id="ARBA00022967"/>
    </source>
</evidence>
<dbReference type="InterPro" id="IPR036640">
    <property type="entry name" value="ABC1_TM_sf"/>
</dbReference>
<feature type="domain" description="ABC transmembrane type-1" evidence="19">
    <location>
        <begin position="310"/>
        <end position="591"/>
    </location>
</feature>
<dbReference type="Proteomes" id="UP001152798">
    <property type="component" value="Chromosome 7"/>
</dbReference>
<dbReference type="SUPFAM" id="SSF52540">
    <property type="entry name" value="P-loop containing nucleoside triphosphate hydrolases"/>
    <property type="match status" value="2"/>
</dbReference>
<dbReference type="InterPro" id="IPR027417">
    <property type="entry name" value="P-loop_NTPase"/>
</dbReference>